<feature type="transmembrane region" description="Helical" evidence="1">
    <location>
        <begin position="408"/>
        <end position="424"/>
    </location>
</feature>
<sequence length="761" mass="87904">MEKKKLLIVICLLLIVGINFYLYSAEFKVLVDPNDNIFQYALIDEAKDIWKQIFAGKLSPIYLLDSWNERWAEGFALSSYYAHLPQAVMALFGGFKLFVVVRTVMLILMPLMFFFGARILGVSWLPSLLVSLFSQTIFTDGLYGIDVSSFIWRGWGLSAQLMAVFFLPVAFAYAVDYFETKRNLGKAIFFNFLVASCHFGIFSLALLGYPVYWVVSVMPNIFRNLDSGQARMTNQILKLVQDDNSKKIFVRLAKFLSLTLFSLSYFIIPFFTQGQYRNFSVWDPIWKFDSWGIRQIIIWFLNGDMFDFGRLPFITLSVIFGAFLGFAGKNKLFRFLSLLFVLYFVLFLGRATLGGLIDLIPGFSEFHQHRIIVLVQFTGIFLGAWLLYRLLLKINSLITKYELGNANYIYIGVIILFIPLFIFLEKPLINYAKDNSVWIDRSNKAFIQDKPNYEKIKAKLTSLPRARVYVGRPGNWGRQFTVGETPLYMVLSQDGFPTIGFLPESWSPNSDPEQFFNENDINFYNLYNVGYSILPQDIKPPVFTKLITKEGKYSLYEINTTGWFAAGISNIAVKSKKTELLNPTRLWFETDLFKNGDYPMIDLSKKQPDGKRWYIQMTDKNNWINLNDGKERNLWQANPFGTSLQRPLQKHTISTSQQQKLINGYKTMVDVSEDCPNCILVLKQSFHPNWQVRVNGEKVNTFPVFPFYIGIPVEKVGSYEVLSEYKPGVLKGIFVWLEILVFGYIFVVFLSKRAKVKKIER</sequence>
<gene>
    <name evidence="2" type="ORF">A2954_00045</name>
</gene>
<keyword evidence="1" id="KW-0812">Transmembrane</keyword>
<evidence type="ECO:0000256" key="1">
    <source>
        <dbReference type="SAM" id="Phobius"/>
    </source>
</evidence>
<name>A0A1F7IBE0_9BACT</name>
<feature type="transmembrane region" description="Helical" evidence="1">
    <location>
        <begin position="115"/>
        <end position="138"/>
    </location>
</feature>
<feature type="transmembrane region" description="Helical" evidence="1">
    <location>
        <begin position="87"/>
        <end position="108"/>
    </location>
</feature>
<keyword evidence="1" id="KW-0472">Membrane</keyword>
<feature type="transmembrane region" description="Helical" evidence="1">
    <location>
        <begin position="187"/>
        <end position="212"/>
    </location>
</feature>
<keyword evidence="1" id="KW-1133">Transmembrane helix</keyword>
<feature type="transmembrane region" description="Helical" evidence="1">
    <location>
        <begin position="369"/>
        <end position="388"/>
    </location>
</feature>
<organism evidence="2 3">
    <name type="scientific">Candidatus Roizmanbacteria bacterium RIFCSPLOWO2_01_FULL_37_12</name>
    <dbReference type="NCBI Taxonomy" id="1802056"/>
    <lineage>
        <taxon>Bacteria</taxon>
        <taxon>Candidatus Roizmaniibacteriota</taxon>
    </lineage>
</organism>
<feature type="transmembrane region" description="Helical" evidence="1">
    <location>
        <begin position="308"/>
        <end position="328"/>
    </location>
</feature>
<comment type="caution">
    <text evidence="2">The sequence shown here is derived from an EMBL/GenBank/DDBJ whole genome shotgun (WGS) entry which is preliminary data.</text>
</comment>
<dbReference type="EMBL" id="MGAG01000020">
    <property type="protein sequence ID" value="OGK40674.1"/>
    <property type="molecule type" value="Genomic_DNA"/>
</dbReference>
<accession>A0A1F7IBE0</accession>
<proteinExistence type="predicted"/>
<feature type="transmembrane region" description="Helical" evidence="1">
    <location>
        <begin position="150"/>
        <end position="175"/>
    </location>
</feature>
<protein>
    <recommendedName>
        <fullName evidence="4">Membrane protein 6-pyruvoyl-tetrahydropterin synthase-related domain-containing protein</fullName>
    </recommendedName>
</protein>
<feature type="transmembrane region" description="Helical" evidence="1">
    <location>
        <begin position="335"/>
        <end position="357"/>
    </location>
</feature>
<evidence type="ECO:0000313" key="3">
    <source>
        <dbReference type="Proteomes" id="UP000177698"/>
    </source>
</evidence>
<reference evidence="2 3" key="1">
    <citation type="journal article" date="2016" name="Nat. Commun.">
        <title>Thousands of microbial genomes shed light on interconnected biogeochemical processes in an aquifer system.</title>
        <authorList>
            <person name="Anantharaman K."/>
            <person name="Brown C.T."/>
            <person name="Hug L.A."/>
            <person name="Sharon I."/>
            <person name="Castelle C.J."/>
            <person name="Probst A.J."/>
            <person name="Thomas B.C."/>
            <person name="Singh A."/>
            <person name="Wilkins M.J."/>
            <person name="Karaoz U."/>
            <person name="Brodie E.L."/>
            <person name="Williams K.H."/>
            <person name="Hubbard S.S."/>
            <person name="Banfield J.F."/>
        </authorList>
    </citation>
    <scope>NUCLEOTIDE SEQUENCE [LARGE SCALE GENOMIC DNA]</scope>
</reference>
<evidence type="ECO:0000313" key="2">
    <source>
        <dbReference type="EMBL" id="OGK40674.1"/>
    </source>
</evidence>
<evidence type="ECO:0008006" key="4">
    <source>
        <dbReference type="Google" id="ProtNLM"/>
    </source>
</evidence>
<dbReference type="Proteomes" id="UP000177698">
    <property type="component" value="Unassembled WGS sequence"/>
</dbReference>
<dbReference type="AlphaFoldDB" id="A0A1F7IBE0"/>
<feature type="transmembrane region" description="Helical" evidence="1">
    <location>
        <begin position="733"/>
        <end position="751"/>
    </location>
</feature>